<proteinExistence type="predicted"/>
<dbReference type="Pfam" id="PF09670">
    <property type="entry name" value="Cas_Cas02710"/>
    <property type="match status" value="1"/>
</dbReference>
<dbReference type="Gene3D" id="3.40.50.10770">
    <property type="entry name" value="Hypothetical protein VC1899 like domain (Restriction endonuclease-like)"/>
    <property type="match status" value="1"/>
</dbReference>
<dbReference type="EMBL" id="JAMPLM010000085">
    <property type="protein sequence ID" value="MEP1062731.1"/>
    <property type="molecule type" value="Genomic_DNA"/>
</dbReference>
<dbReference type="RefSeq" id="WP_190454600.1">
    <property type="nucleotide sequence ID" value="NZ_JAMPLM010000085.1"/>
</dbReference>
<keyword evidence="2" id="KW-1185">Reference proteome</keyword>
<gene>
    <name evidence="1" type="ORF">NDI38_30615</name>
</gene>
<dbReference type="InterPro" id="IPR014082">
    <property type="entry name" value="CRISPR-assoc_prot_Cas02710"/>
</dbReference>
<dbReference type="SUPFAM" id="SSF52980">
    <property type="entry name" value="Restriction endonuclease-like"/>
    <property type="match status" value="1"/>
</dbReference>
<name>A0ABV0KUU7_9CYAN</name>
<accession>A0ABV0KUU7</accession>
<dbReference type="Proteomes" id="UP001476950">
    <property type="component" value="Unassembled WGS sequence"/>
</dbReference>
<dbReference type="InterPro" id="IPR011335">
    <property type="entry name" value="Restrct_endonuc-II-like"/>
</dbReference>
<protein>
    <submittedName>
        <fullName evidence="1">TIGR02710 family CRISPR-associated CARF protein</fullName>
    </submittedName>
</protein>
<evidence type="ECO:0000313" key="2">
    <source>
        <dbReference type="Proteomes" id="UP001476950"/>
    </source>
</evidence>
<organism evidence="1 2">
    <name type="scientific">Stenomitos frigidus AS-A4</name>
    <dbReference type="NCBI Taxonomy" id="2933935"/>
    <lineage>
        <taxon>Bacteria</taxon>
        <taxon>Bacillati</taxon>
        <taxon>Cyanobacteriota</taxon>
        <taxon>Cyanophyceae</taxon>
        <taxon>Leptolyngbyales</taxon>
        <taxon>Leptolyngbyaceae</taxon>
        <taxon>Stenomitos</taxon>
    </lineage>
</organism>
<evidence type="ECO:0000313" key="1">
    <source>
        <dbReference type="EMBL" id="MEP1062731.1"/>
    </source>
</evidence>
<reference evidence="1 2" key="1">
    <citation type="submission" date="2022-04" db="EMBL/GenBank/DDBJ databases">
        <title>Positive selection, recombination, and allopatry shape intraspecific diversity of widespread and dominant cyanobacteria.</title>
        <authorList>
            <person name="Wei J."/>
            <person name="Shu W."/>
            <person name="Hu C."/>
        </authorList>
    </citation>
    <scope>NUCLEOTIDE SEQUENCE [LARGE SCALE GENOMIC DNA]</scope>
    <source>
        <strain evidence="1 2">AS-A4</strain>
    </source>
</reference>
<comment type="caution">
    <text evidence="1">The sequence shown here is derived from an EMBL/GenBank/DDBJ whole genome shotgun (WGS) entry which is preliminary data.</text>
</comment>
<dbReference type="NCBIfam" id="TIGR02710">
    <property type="entry name" value="TIGR02710 family CRISPR-associated CARF protein"/>
    <property type="match status" value="1"/>
</dbReference>
<sequence>MKILLVTVGGSPKPILTTIETLQPDRVLFLCSAGPRGSESQVIGTGTPCEIRQGAEIIERLPNLPIQAKLAHFDPNRDLIRIQNPDDLSECYNAVVSSIRTLQQQEANSQLIADYTGGTKTMSIALATAALDYGLTLYLTTNTTRENLFRVERGEATERARTALITVDRTIEQVLPRFLQQYNYPAAIAELNTILRSMELPREASRRIRELRDCCLGFDAWDRFNHVDAWRSLQPYMKADEIRPLGLFLKRVISSRAAIDPNFFSAEGMSGHGYEIVEDLLLNAERRAMQDRYDDAVGRLYRALELLVQIRLLQTYDIKTGHVDIQKLPASLQPKYDDLALKSRDGKLQLALTRSYALLSELPDDPLGQLYLRYVDRIQNALQVRNYSLFAHGFTPITKTAYQNLSNVFADFIQAGLAAIVAPAQLTTAPQFPKALSL</sequence>